<evidence type="ECO:0000313" key="2">
    <source>
        <dbReference type="EMBL" id="TVU57070.1"/>
    </source>
</evidence>
<gene>
    <name evidence="2" type="ORF">FQK23_03945</name>
</gene>
<dbReference type="EMBL" id="VMTY01000009">
    <property type="protein sequence ID" value="TVU57070.1"/>
    <property type="molecule type" value="Genomic_DNA"/>
</dbReference>
<proteinExistence type="predicted"/>
<reference evidence="2 3" key="1">
    <citation type="submission" date="2019-07" db="EMBL/GenBank/DDBJ databases">
        <title>Draft genome of C. aurimucosum strain 14-2523.</title>
        <authorList>
            <person name="Pacheco L.G.C."/>
            <person name="Aguiar E.R.G.R."/>
            <person name="Navas J."/>
            <person name="Santos C.S."/>
            <person name="Rocha D.J.P.G."/>
        </authorList>
    </citation>
    <scope>NUCLEOTIDE SEQUENCE [LARGE SCALE GENOMIC DNA]</scope>
    <source>
        <strain evidence="2 3">14-2523</strain>
    </source>
</reference>
<dbReference type="Gene3D" id="3.40.50.2000">
    <property type="entry name" value="Glycogen Phosphorylase B"/>
    <property type="match status" value="1"/>
</dbReference>
<comment type="caution">
    <text evidence="2">The sequence shown here is derived from an EMBL/GenBank/DDBJ whole genome shotgun (WGS) entry which is preliminary data.</text>
</comment>
<name>A0A558GJL9_9CORY</name>
<keyword evidence="1" id="KW-0175">Coiled coil</keyword>
<dbReference type="Pfam" id="PF13692">
    <property type="entry name" value="Glyco_trans_1_4"/>
    <property type="match status" value="1"/>
</dbReference>
<accession>A0A558GJL9</accession>
<protein>
    <submittedName>
        <fullName evidence="2">Glycosyltransferase family 4 protein</fullName>
    </submittedName>
</protein>
<organism evidence="2 3">
    <name type="scientific">Corynebacterium aurimucosum</name>
    <dbReference type="NCBI Taxonomy" id="169292"/>
    <lineage>
        <taxon>Bacteria</taxon>
        <taxon>Bacillati</taxon>
        <taxon>Actinomycetota</taxon>
        <taxon>Actinomycetes</taxon>
        <taxon>Mycobacteriales</taxon>
        <taxon>Corynebacteriaceae</taxon>
        <taxon>Corynebacterium</taxon>
    </lineage>
</organism>
<dbReference type="GO" id="GO:0016740">
    <property type="term" value="F:transferase activity"/>
    <property type="evidence" value="ECO:0007669"/>
    <property type="project" value="UniProtKB-KW"/>
</dbReference>
<feature type="coiled-coil region" evidence="1">
    <location>
        <begin position="500"/>
        <end position="527"/>
    </location>
</feature>
<keyword evidence="2" id="KW-0808">Transferase</keyword>
<dbReference type="SUPFAM" id="SSF53756">
    <property type="entry name" value="UDP-Glycosyltransferase/glycogen phosphorylase"/>
    <property type="match status" value="1"/>
</dbReference>
<evidence type="ECO:0000256" key="1">
    <source>
        <dbReference type="SAM" id="Coils"/>
    </source>
</evidence>
<evidence type="ECO:0000313" key="3">
    <source>
        <dbReference type="Proteomes" id="UP000320531"/>
    </source>
</evidence>
<dbReference type="Proteomes" id="UP000320531">
    <property type="component" value="Unassembled WGS sequence"/>
</dbReference>
<sequence>MNPLLLNGALGDMDRPLVQSRPFRILVGGYINLNVIDGSAFFLAGVCAMCAQVPNIEIVLVSANPITKREVVTELDAYPNVRIVDPFVADNEEYRPLDSKASSMSRQEYASCIAAIFEAHDFDAAIIRDTEVGLMVSEQSTSFRSKGCVYVTGVTSIMDSVSAGVRDALNRFYELGVKLLFQTQDMLDRLNALEIHFDPSRVAILPPHVPDGDIVVLDREKHSSSSPCSFVYAGKFFPAWNVDMILAGFKAVSARSDVPMTLDVAGNQFRVDPKDPYFAANVKYLLENTPRINWHGGMTRKKTRQLISQADVGISWRRPSLDTSTELSTKVLEYGVMGLPTILNRTPAHEALLGADYPLFANSMTEFKDALVRASSNPDAYAEAKRSIYQASSRFTYSAVLPSLLEFLGNRPSEGGEGVYIPNANRHVSALQFDRYRKIEAVGAWMTFYPSNNGTVSQAEATEFFLEQRLEYELWNRFIGKDDHGGAVDDDSEESVSLLLDQLKGENERLKSRLGRLERKLKPAKKLFTALESLPFVRPLAAQVRRYWRAL</sequence>
<dbReference type="AlphaFoldDB" id="A0A558GJL9"/>